<organism evidence="11 12">
    <name type="scientific">Poecilia formosa</name>
    <name type="common">Amazon molly</name>
    <name type="synonym">Limia formosa</name>
    <dbReference type="NCBI Taxonomy" id="48698"/>
    <lineage>
        <taxon>Eukaryota</taxon>
        <taxon>Metazoa</taxon>
        <taxon>Chordata</taxon>
        <taxon>Craniata</taxon>
        <taxon>Vertebrata</taxon>
        <taxon>Euteleostomi</taxon>
        <taxon>Actinopterygii</taxon>
        <taxon>Neopterygii</taxon>
        <taxon>Teleostei</taxon>
        <taxon>Neoteleostei</taxon>
        <taxon>Acanthomorphata</taxon>
        <taxon>Ovalentaria</taxon>
        <taxon>Atherinomorphae</taxon>
        <taxon>Cyprinodontiformes</taxon>
        <taxon>Poeciliidae</taxon>
        <taxon>Poeciliinae</taxon>
        <taxon>Poecilia</taxon>
    </lineage>
</organism>
<dbReference type="GO" id="GO:0019722">
    <property type="term" value="P:calcium-mediated signaling"/>
    <property type="evidence" value="ECO:0007669"/>
    <property type="project" value="TreeGrafter"/>
</dbReference>
<dbReference type="InterPro" id="IPR017452">
    <property type="entry name" value="GPCR_Rhodpsn_7TM"/>
</dbReference>
<protein>
    <recommendedName>
        <fullName evidence="10">G-protein coupled receptors family 1 profile domain-containing protein</fullName>
    </recommendedName>
</protein>
<feature type="transmembrane region" description="Helical" evidence="9">
    <location>
        <begin position="194"/>
        <end position="220"/>
    </location>
</feature>
<keyword evidence="2 8" id="KW-0812">Transmembrane</keyword>
<dbReference type="Proteomes" id="UP000028760">
    <property type="component" value="Unassembled WGS sequence"/>
</dbReference>
<dbReference type="OMA" id="ENNYTAT"/>
<evidence type="ECO:0000256" key="7">
    <source>
        <dbReference type="ARBA" id="ARBA00023224"/>
    </source>
</evidence>
<accession>A0A087YR30</accession>
<feature type="transmembrane region" description="Helical" evidence="9">
    <location>
        <begin position="76"/>
        <end position="99"/>
    </location>
</feature>
<dbReference type="GO" id="GO:0016493">
    <property type="term" value="F:C-C chemokine receptor activity"/>
    <property type="evidence" value="ECO:0007669"/>
    <property type="project" value="TreeGrafter"/>
</dbReference>
<dbReference type="STRING" id="48698.ENSPFOP00000020483"/>
<evidence type="ECO:0000259" key="10">
    <source>
        <dbReference type="PROSITE" id="PS50262"/>
    </source>
</evidence>
<dbReference type="GO" id="GO:0006955">
    <property type="term" value="P:immune response"/>
    <property type="evidence" value="ECO:0007669"/>
    <property type="project" value="TreeGrafter"/>
</dbReference>
<feature type="transmembrane region" description="Helical" evidence="9">
    <location>
        <begin position="43"/>
        <end position="64"/>
    </location>
</feature>
<dbReference type="Gene3D" id="1.20.1070.10">
    <property type="entry name" value="Rhodopsin 7-helix transmembrane proteins"/>
    <property type="match status" value="1"/>
</dbReference>
<feature type="transmembrane region" description="Helical" evidence="9">
    <location>
        <begin position="111"/>
        <end position="132"/>
    </location>
</feature>
<dbReference type="SUPFAM" id="SSF81321">
    <property type="entry name" value="Family A G protein-coupled receptor-like"/>
    <property type="match status" value="1"/>
</dbReference>
<dbReference type="PROSITE" id="PS00237">
    <property type="entry name" value="G_PROTEIN_RECEP_F1_1"/>
    <property type="match status" value="1"/>
</dbReference>
<feature type="domain" description="G-protein coupled receptors family 1 profile" evidence="10">
    <location>
        <begin position="55"/>
        <end position="292"/>
    </location>
</feature>
<evidence type="ECO:0000313" key="12">
    <source>
        <dbReference type="Proteomes" id="UP000028760"/>
    </source>
</evidence>
<evidence type="ECO:0000256" key="1">
    <source>
        <dbReference type="ARBA" id="ARBA00004370"/>
    </source>
</evidence>
<keyword evidence="12" id="KW-1185">Reference proteome</keyword>
<reference evidence="12" key="1">
    <citation type="submission" date="2013-10" db="EMBL/GenBank/DDBJ databases">
        <authorList>
            <person name="Schartl M."/>
            <person name="Warren W."/>
        </authorList>
    </citation>
    <scope>NUCLEOTIDE SEQUENCE [LARGE SCALE GENOMIC DNA]</scope>
    <source>
        <strain evidence="12">female</strain>
    </source>
</reference>
<dbReference type="GeneTree" id="ENSGT01110000267168"/>
<dbReference type="eggNOG" id="ENOG502RYXD">
    <property type="taxonomic scope" value="Eukaryota"/>
</dbReference>
<dbReference type="AlphaFoldDB" id="A0A087YR30"/>
<evidence type="ECO:0000256" key="9">
    <source>
        <dbReference type="SAM" id="Phobius"/>
    </source>
</evidence>
<evidence type="ECO:0000256" key="3">
    <source>
        <dbReference type="ARBA" id="ARBA00022989"/>
    </source>
</evidence>
<dbReference type="GO" id="GO:0007204">
    <property type="term" value="P:positive regulation of cytosolic calcium ion concentration"/>
    <property type="evidence" value="ECO:0007669"/>
    <property type="project" value="TreeGrafter"/>
</dbReference>
<reference evidence="11" key="2">
    <citation type="submission" date="2025-08" db="UniProtKB">
        <authorList>
            <consortium name="Ensembl"/>
        </authorList>
    </citation>
    <scope>IDENTIFICATION</scope>
</reference>
<evidence type="ECO:0000256" key="2">
    <source>
        <dbReference type="ARBA" id="ARBA00022692"/>
    </source>
</evidence>
<evidence type="ECO:0000256" key="4">
    <source>
        <dbReference type="ARBA" id="ARBA00023040"/>
    </source>
</evidence>
<comment type="similarity">
    <text evidence="8">Belongs to the G-protein coupled receptor 1 family.</text>
</comment>
<evidence type="ECO:0000256" key="5">
    <source>
        <dbReference type="ARBA" id="ARBA00023136"/>
    </source>
</evidence>
<dbReference type="Pfam" id="PF00001">
    <property type="entry name" value="7tm_1"/>
    <property type="match status" value="1"/>
</dbReference>
<dbReference type="InterPro" id="IPR050119">
    <property type="entry name" value="CCR1-9-like"/>
</dbReference>
<keyword evidence="5 9" id="KW-0472">Membrane</keyword>
<dbReference type="InterPro" id="IPR000276">
    <property type="entry name" value="GPCR_Rhodpsn"/>
</dbReference>
<proteinExistence type="inferred from homology"/>
<dbReference type="GO" id="GO:0019957">
    <property type="term" value="F:C-C chemokine binding"/>
    <property type="evidence" value="ECO:0007669"/>
    <property type="project" value="TreeGrafter"/>
</dbReference>
<dbReference type="PROSITE" id="PS50262">
    <property type="entry name" value="G_PROTEIN_RECEP_F1_2"/>
    <property type="match status" value="1"/>
</dbReference>
<evidence type="ECO:0000313" key="11">
    <source>
        <dbReference type="Ensembl" id="ENSPFOP00000020483.1"/>
    </source>
</evidence>
<dbReference type="EMBL" id="AYCK01003087">
    <property type="status" value="NOT_ANNOTATED_CDS"/>
    <property type="molecule type" value="Genomic_DNA"/>
</dbReference>
<name>A0A087YR30_POEFO</name>
<keyword evidence="6 8" id="KW-0675">Receptor</keyword>
<feature type="transmembrane region" description="Helical" evidence="9">
    <location>
        <begin position="153"/>
        <end position="174"/>
    </location>
</feature>
<dbReference type="PRINTS" id="PR01559">
    <property type="entry name" value="DUFFYANTIGEN"/>
</dbReference>
<keyword evidence="4 8" id="KW-0297">G-protein coupled receptor</keyword>
<keyword evidence="3 9" id="KW-1133">Transmembrane helix</keyword>
<sequence>SPKCMLIFLRYSAMDYDYNSTDEDGYIVQIACQALDFSTITGAVFIIIFIVSVIGNGLLLCILFTFEQFYLVTKIFIINLACSDLIFAASVPFWAAYHLHHWILGDFLCKFFIWVHFSGLYSSIFVLTAMTVDRFCTVVLNIWPNNNQRKKRCAIGACVVIWVISIGIAVYDAFKMEVSDDYYCEVSYSDELGYYFQIPLLLFVPIAIIIFCNCAIIYAILRTANRTRHKALSIVFCIVAAYIICWGPYNIVLLIKDWYRPRDCEEMERLDVVYHICRMLAFSHCCMNPLLCMLTQKFRSHLFYLLRRRVRINRERATDQDMVHVQNASPA</sequence>
<dbReference type="PRINTS" id="PR00237">
    <property type="entry name" value="GPCRRHODOPSN"/>
</dbReference>
<reference evidence="11" key="3">
    <citation type="submission" date="2025-09" db="UniProtKB">
        <authorList>
            <consortium name="Ensembl"/>
        </authorList>
    </citation>
    <scope>IDENTIFICATION</scope>
</reference>
<dbReference type="GO" id="GO:0060326">
    <property type="term" value="P:cell chemotaxis"/>
    <property type="evidence" value="ECO:0007669"/>
    <property type="project" value="TreeGrafter"/>
</dbReference>
<keyword evidence="7 8" id="KW-0807">Transducer</keyword>
<dbReference type="PANTHER" id="PTHR10489:SF730">
    <property type="entry name" value="CHEMOKINE XC RECEPTOR 1"/>
    <property type="match status" value="1"/>
</dbReference>
<feature type="transmembrane region" description="Helical" evidence="9">
    <location>
        <begin position="232"/>
        <end position="252"/>
    </location>
</feature>
<evidence type="ECO:0000256" key="6">
    <source>
        <dbReference type="ARBA" id="ARBA00023170"/>
    </source>
</evidence>
<dbReference type="PANTHER" id="PTHR10489">
    <property type="entry name" value="CELL ADHESION MOLECULE"/>
    <property type="match status" value="1"/>
</dbReference>
<evidence type="ECO:0000256" key="8">
    <source>
        <dbReference type="RuleBase" id="RU000688"/>
    </source>
</evidence>
<dbReference type="GO" id="GO:0009897">
    <property type="term" value="C:external side of plasma membrane"/>
    <property type="evidence" value="ECO:0007669"/>
    <property type="project" value="TreeGrafter"/>
</dbReference>
<comment type="subcellular location">
    <subcellularLocation>
        <location evidence="1">Membrane</location>
    </subcellularLocation>
</comment>
<dbReference type="Ensembl" id="ENSPFOT00000020507.1">
    <property type="protein sequence ID" value="ENSPFOP00000020483.1"/>
    <property type="gene ID" value="ENSPFOG00000020357.1"/>
</dbReference>